<dbReference type="RefSeq" id="XP_026529795.1">
    <property type="nucleotide sequence ID" value="XM_026674010.1"/>
</dbReference>
<dbReference type="KEGG" id="nss:113416247"/>
<keyword evidence="2" id="KW-1185">Reference proteome</keyword>
<evidence type="ECO:0000313" key="2">
    <source>
        <dbReference type="Proteomes" id="UP000504612"/>
    </source>
</evidence>
<organism evidence="2 3">
    <name type="scientific">Notechis scutatus</name>
    <name type="common">mainland tiger snake</name>
    <dbReference type="NCBI Taxonomy" id="8663"/>
    <lineage>
        <taxon>Eukaryota</taxon>
        <taxon>Metazoa</taxon>
        <taxon>Chordata</taxon>
        <taxon>Craniata</taxon>
        <taxon>Vertebrata</taxon>
        <taxon>Euteleostomi</taxon>
        <taxon>Lepidosauria</taxon>
        <taxon>Squamata</taxon>
        <taxon>Bifurcata</taxon>
        <taxon>Unidentata</taxon>
        <taxon>Episquamata</taxon>
        <taxon>Toxicofera</taxon>
        <taxon>Serpentes</taxon>
        <taxon>Colubroidea</taxon>
        <taxon>Elapidae</taxon>
        <taxon>Hydrophiinae</taxon>
        <taxon>Notechis</taxon>
    </lineage>
</organism>
<gene>
    <name evidence="3" type="primary">NDUFV3</name>
</gene>
<feature type="region of interest" description="Disordered" evidence="1">
    <location>
        <begin position="119"/>
        <end position="227"/>
    </location>
</feature>
<dbReference type="InterPro" id="IPR026193">
    <property type="entry name" value="NDUFV3"/>
</dbReference>
<sequence length="341" mass="38334">MGREPLRPKEETGQVLGDAKMAATQVTGCGRVAVFKALLEQAWGPRNMPSLYLCTKPGDSKKGFPKDKGKVITNCKPDAAVKLTDEDLKKSLAMKTLVMFPQKAQFPFEITPVFSSTKGLGKRLTDEEPFSSSSSESDSSSDSEDDDFKEKPHRQKELRQTTDNKQLESDMIKTASQQRPKEIHLKSKNLGIVNAESQKPTEVSSGSLEVSLCETDPRRTPQNISQNLEQDENITKKMQKTKMQEIIFEEPVPEVSKERIPVIKNTLKEEIIPEVEAQIEEQSTPQVAKPSPETAQETCDISTYKNLQHHEYQPFTFVDFDVLLSKFRLPQPSSGRLSPRH</sequence>
<dbReference type="Proteomes" id="UP000504612">
    <property type="component" value="Unplaced"/>
</dbReference>
<dbReference type="GeneID" id="113416247"/>
<dbReference type="GO" id="GO:0042775">
    <property type="term" value="P:mitochondrial ATP synthesis coupled electron transport"/>
    <property type="evidence" value="ECO:0007669"/>
    <property type="project" value="TreeGrafter"/>
</dbReference>
<proteinExistence type="predicted"/>
<reference evidence="3" key="1">
    <citation type="submission" date="2025-08" db="UniProtKB">
        <authorList>
            <consortium name="RefSeq"/>
        </authorList>
    </citation>
    <scope>IDENTIFICATION</scope>
</reference>
<dbReference type="Pfam" id="PF15880">
    <property type="entry name" value="NDUFV3"/>
    <property type="match status" value="1"/>
</dbReference>
<dbReference type="CTD" id="4731"/>
<dbReference type="PANTHER" id="PTHR17117">
    <property type="entry name" value="NADH-UBIQUINONE OXIDOREDUCTASE"/>
    <property type="match status" value="1"/>
</dbReference>
<dbReference type="AlphaFoldDB" id="A0A6J1UHI1"/>
<dbReference type="GO" id="GO:0045271">
    <property type="term" value="C:respiratory chain complex I"/>
    <property type="evidence" value="ECO:0007669"/>
    <property type="project" value="InterPro"/>
</dbReference>
<feature type="compositionally biased region" description="Polar residues" evidence="1">
    <location>
        <begin position="195"/>
        <end position="208"/>
    </location>
</feature>
<evidence type="ECO:0000313" key="3">
    <source>
        <dbReference type="RefSeq" id="XP_026529795.1"/>
    </source>
</evidence>
<dbReference type="GO" id="GO:0005743">
    <property type="term" value="C:mitochondrial inner membrane"/>
    <property type="evidence" value="ECO:0007669"/>
    <property type="project" value="UniProtKB-SubCell"/>
</dbReference>
<feature type="compositionally biased region" description="Basic and acidic residues" evidence="1">
    <location>
        <begin position="155"/>
        <end position="171"/>
    </location>
</feature>
<protein>
    <submittedName>
        <fullName evidence="3">NADH dehydrogenase [ubiquinone] flavoprotein 3, mitochondrial isoform X1</fullName>
    </submittedName>
</protein>
<name>A0A6J1UHI1_9SAUR</name>
<evidence type="ECO:0000256" key="1">
    <source>
        <dbReference type="SAM" id="MobiDB-lite"/>
    </source>
</evidence>
<accession>A0A6J1UHI1</accession>
<dbReference type="PANTHER" id="PTHR17117:SF3">
    <property type="entry name" value="NADH DEHYDROGENASE [UBIQUINONE] FLAVOPROTEIN 3, MITOCHONDRIAL"/>
    <property type="match status" value="1"/>
</dbReference>